<dbReference type="GO" id="GO:0005634">
    <property type="term" value="C:nucleus"/>
    <property type="evidence" value="ECO:0007669"/>
    <property type="project" value="UniProtKB-SubCell"/>
</dbReference>
<feature type="compositionally biased region" description="Polar residues" evidence="4">
    <location>
        <begin position="103"/>
        <end position="115"/>
    </location>
</feature>
<sequence length="661" mass="74485">MSPPPPAASPNAQPRSCVVCRKRKVRCDKQSPCSNCRRANIACVLPSTDRPPRWARRLERITNNAAAASEAPGVEKVMERLHTLENLVRELTGQLEQARAASGHNSPEMDTSGDSPLNHPMEPQRETALVADAGDMPGQFGRMVLQDTSRSRYVSSSFWVRVNDELDGLKMDTRGLAEEEYDSSEDEATPAQADSSPKLDRTTSEYSAFLFQHNPSGPLPELSDFRPLPSQIPFLVEVFSENVHVFIRVVHLPTIVKMVRDMRGSGMKRLTPSNEALMFSIYFSAINSMEDDDVITNFGSSRTELMLKYRLGFEHALAKADFLNAPDIVRVQAFALFLALAWRHDNPRCIWMMTGLLIRMARYLGLHRDGTHFAHLTPFETHLRRIVWGVVCILDVRASEDQGTELGIPDGSFDTQLPWNINDADIDVASTSIPPERQGFTDMSFARIHLQTNEIHRKLMDTSSAACTLEEKGRLLDDIHHRFDHEYLQHTREPTDADDDIFPWVATMVARITTAKLTLVVYLPVLSSARSSSSSSSPSSLRTKLLFSAIDLAECNHALNASHRARQWRWLYQSYTHWHAIVFLAMETGRRAWSPTVERAWGALHSRWLIPARTAADRSARIWVPVRRLVEKARRHREGEIGRLRAGGGRRSGWRGGRGGV</sequence>
<dbReference type="Pfam" id="PF00172">
    <property type="entry name" value="Zn_clus"/>
    <property type="match status" value="1"/>
</dbReference>
<dbReference type="PROSITE" id="PS00463">
    <property type="entry name" value="ZN2_CY6_FUNGAL_1"/>
    <property type="match status" value="1"/>
</dbReference>
<dbReference type="PANTHER" id="PTHR31001">
    <property type="entry name" value="UNCHARACTERIZED TRANSCRIPTIONAL REGULATORY PROTEIN"/>
    <property type="match status" value="1"/>
</dbReference>
<evidence type="ECO:0000313" key="7">
    <source>
        <dbReference type="Proteomes" id="UP000481861"/>
    </source>
</evidence>
<evidence type="ECO:0000256" key="4">
    <source>
        <dbReference type="SAM" id="MobiDB-lite"/>
    </source>
</evidence>
<dbReference type="SMART" id="SM00906">
    <property type="entry name" value="Fungal_trans"/>
    <property type="match status" value="1"/>
</dbReference>
<keyword evidence="2" id="KW-0479">Metal-binding</keyword>
<keyword evidence="3" id="KW-0539">Nucleus</keyword>
<feature type="compositionally biased region" description="Acidic residues" evidence="4">
    <location>
        <begin position="178"/>
        <end position="188"/>
    </location>
</feature>
<evidence type="ECO:0000256" key="1">
    <source>
        <dbReference type="ARBA" id="ARBA00004123"/>
    </source>
</evidence>
<dbReference type="SMART" id="SM00066">
    <property type="entry name" value="GAL4"/>
    <property type="match status" value="1"/>
</dbReference>
<proteinExistence type="predicted"/>
<dbReference type="InterPro" id="IPR050613">
    <property type="entry name" value="Sec_Metabolite_Reg"/>
</dbReference>
<dbReference type="GO" id="GO:0000981">
    <property type="term" value="F:DNA-binding transcription factor activity, RNA polymerase II-specific"/>
    <property type="evidence" value="ECO:0007669"/>
    <property type="project" value="InterPro"/>
</dbReference>
<dbReference type="Gene3D" id="4.10.240.10">
    <property type="entry name" value="Zn(2)-C6 fungal-type DNA-binding domain"/>
    <property type="match status" value="1"/>
</dbReference>
<gene>
    <name evidence="6" type="ORF">BDV95DRAFT_210563</name>
</gene>
<evidence type="ECO:0000256" key="3">
    <source>
        <dbReference type="ARBA" id="ARBA00023242"/>
    </source>
</evidence>
<dbReference type="PROSITE" id="PS50048">
    <property type="entry name" value="ZN2_CY6_FUNGAL_2"/>
    <property type="match status" value="1"/>
</dbReference>
<feature type="domain" description="Zn(2)-C6 fungal-type" evidence="5">
    <location>
        <begin position="16"/>
        <end position="45"/>
    </location>
</feature>
<dbReference type="InterPro" id="IPR007219">
    <property type="entry name" value="XnlR_reg_dom"/>
</dbReference>
<keyword evidence="7" id="KW-1185">Reference proteome</keyword>
<feature type="region of interest" description="Disordered" evidence="4">
    <location>
        <begin position="177"/>
        <end position="199"/>
    </location>
</feature>
<evidence type="ECO:0000313" key="6">
    <source>
        <dbReference type="EMBL" id="KAF2866035.1"/>
    </source>
</evidence>
<dbReference type="GO" id="GO:0006351">
    <property type="term" value="P:DNA-templated transcription"/>
    <property type="evidence" value="ECO:0007669"/>
    <property type="project" value="InterPro"/>
</dbReference>
<dbReference type="PANTHER" id="PTHR31001:SF50">
    <property type="entry name" value="ZN(II)2CYS6 TRANSCRIPTION FACTOR (EUROFUNG)"/>
    <property type="match status" value="1"/>
</dbReference>
<evidence type="ECO:0000256" key="2">
    <source>
        <dbReference type="ARBA" id="ARBA00022723"/>
    </source>
</evidence>
<dbReference type="AlphaFoldDB" id="A0A7C8M320"/>
<dbReference type="CDD" id="cd00067">
    <property type="entry name" value="GAL4"/>
    <property type="match status" value="1"/>
</dbReference>
<name>A0A7C8M320_9PLEO</name>
<dbReference type="InterPro" id="IPR036864">
    <property type="entry name" value="Zn2-C6_fun-type_DNA-bd_sf"/>
</dbReference>
<dbReference type="OrthoDB" id="3989227at2759"/>
<evidence type="ECO:0000259" key="5">
    <source>
        <dbReference type="PROSITE" id="PS50048"/>
    </source>
</evidence>
<organism evidence="6 7">
    <name type="scientific">Massariosphaeria phaeospora</name>
    <dbReference type="NCBI Taxonomy" id="100035"/>
    <lineage>
        <taxon>Eukaryota</taxon>
        <taxon>Fungi</taxon>
        <taxon>Dikarya</taxon>
        <taxon>Ascomycota</taxon>
        <taxon>Pezizomycotina</taxon>
        <taxon>Dothideomycetes</taxon>
        <taxon>Pleosporomycetidae</taxon>
        <taxon>Pleosporales</taxon>
        <taxon>Pleosporales incertae sedis</taxon>
        <taxon>Massariosphaeria</taxon>
    </lineage>
</organism>
<dbReference type="SUPFAM" id="SSF57701">
    <property type="entry name" value="Zn2/Cys6 DNA-binding domain"/>
    <property type="match status" value="1"/>
</dbReference>
<dbReference type="GO" id="GO:0003677">
    <property type="term" value="F:DNA binding"/>
    <property type="evidence" value="ECO:0007669"/>
    <property type="project" value="InterPro"/>
</dbReference>
<dbReference type="Pfam" id="PF04082">
    <property type="entry name" value="Fungal_trans"/>
    <property type="match status" value="1"/>
</dbReference>
<dbReference type="EMBL" id="JAADJZ010000029">
    <property type="protein sequence ID" value="KAF2866035.1"/>
    <property type="molecule type" value="Genomic_DNA"/>
</dbReference>
<comment type="caution">
    <text evidence="6">The sequence shown here is derived from an EMBL/GenBank/DDBJ whole genome shotgun (WGS) entry which is preliminary data.</text>
</comment>
<comment type="subcellular location">
    <subcellularLocation>
        <location evidence="1">Nucleus</location>
    </subcellularLocation>
</comment>
<reference evidence="6 7" key="1">
    <citation type="submission" date="2020-01" db="EMBL/GenBank/DDBJ databases">
        <authorList>
            <consortium name="DOE Joint Genome Institute"/>
            <person name="Haridas S."/>
            <person name="Albert R."/>
            <person name="Binder M."/>
            <person name="Bloem J."/>
            <person name="Labutti K."/>
            <person name="Salamov A."/>
            <person name="Andreopoulos B."/>
            <person name="Baker S.E."/>
            <person name="Barry K."/>
            <person name="Bills G."/>
            <person name="Bluhm B.H."/>
            <person name="Cannon C."/>
            <person name="Castanera R."/>
            <person name="Culley D.E."/>
            <person name="Daum C."/>
            <person name="Ezra D."/>
            <person name="Gonzalez J.B."/>
            <person name="Henrissat B."/>
            <person name="Kuo A."/>
            <person name="Liang C."/>
            <person name="Lipzen A."/>
            <person name="Lutzoni F."/>
            <person name="Magnuson J."/>
            <person name="Mondo S."/>
            <person name="Nolan M."/>
            <person name="Ohm R."/>
            <person name="Pangilinan J."/>
            <person name="Park H.-J.H."/>
            <person name="Ramirez L."/>
            <person name="Alfaro M."/>
            <person name="Sun H."/>
            <person name="Tritt A."/>
            <person name="Yoshinaga Y."/>
            <person name="Zwiers L.-H.L."/>
            <person name="Turgeon B.G."/>
            <person name="Goodwin S.B."/>
            <person name="Spatafora J.W."/>
            <person name="Crous P.W."/>
            <person name="Grigoriev I.V."/>
        </authorList>
    </citation>
    <scope>NUCLEOTIDE SEQUENCE [LARGE SCALE GENOMIC DNA]</scope>
    <source>
        <strain evidence="6 7">CBS 611.86</strain>
    </source>
</reference>
<accession>A0A7C8M320</accession>
<dbReference type="CDD" id="cd12148">
    <property type="entry name" value="fungal_TF_MHR"/>
    <property type="match status" value="1"/>
</dbReference>
<dbReference type="Proteomes" id="UP000481861">
    <property type="component" value="Unassembled WGS sequence"/>
</dbReference>
<feature type="region of interest" description="Disordered" evidence="4">
    <location>
        <begin position="96"/>
        <end position="121"/>
    </location>
</feature>
<dbReference type="InterPro" id="IPR001138">
    <property type="entry name" value="Zn2Cys6_DnaBD"/>
</dbReference>
<dbReference type="GO" id="GO:0008270">
    <property type="term" value="F:zinc ion binding"/>
    <property type="evidence" value="ECO:0007669"/>
    <property type="project" value="InterPro"/>
</dbReference>
<protein>
    <recommendedName>
        <fullName evidence="5">Zn(2)-C6 fungal-type domain-containing protein</fullName>
    </recommendedName>
</protein>